<comment type="subcellular location">
    <subcellularLocation>
        <location evidence="1">Periplasm</location>
    </subcellularLocation>
</comment>
<feature type="domain" description="Heparin-sulfate lyase N-terminal" evidence="6">
    <location>
        <begin position="42"/>
        <end position="359"/>
    </location>
</feature>
<dbReference type="SUPFAM" id="SSF48230">
    <property type="entry name" value="Chondroitin AC/alginate lyase"/>
    <property type="match status" value="1"/>
</dbReference>
<organism evidence="7 8">
    <name type="scientific">Oceanipulchritudo coccoides</name>
    <dbReference type="NCBI Taxonomy" id="2706888"/>
    <lineage>
        <taxon>Bacteria</taxon>
        <taxon>Pseudomonadati</taxon>
        <taxon>Verrucomicrobiota</taxon>
        <taxon>Opitutia</taxon>
        <taxon>Puniceicoccales</taxon>
        <taxon>Oceanipulchritudinaceae</taxon>
        <taxon>Oceanipulchritudo</taxon>
    </lineage>
</organism>
<accession>A0A6B2M510</accession>
<reference evidence="7 8" key="1">
    <citation type="submission" date="2020-02" db="EMBL/GenBank/DDBJ databases">
        <title>Albibacoteraceae fam. nov., the first described family within the subdivision 4 Verrucomicrobia.</title>
        <authorList>
            <person name="Xi F."/>
        </authorList>
    </citation>
    <scope>NUCLEOTIDE SEQUENCE [LARGE SCALE GENOMIC DNA]</scope>
    <source>
        <strain evidence="7 8">CK1056</strain>
    </source>
</reference>
<dbReference type="GO" id="GO:0042597">
    <property type="term" value="C:periplasmic space"/>
    <property type="evidence" value="ECO:0007669"/>
    <property type="project" value="UniProtKB-SubCell"/>
</dbReference>
<dbReference type="Proteomes" id="UP000478417">
    <property type="component" value="Unassembled WGS sequence"/>
</dbReference>
<evidence type="ECO:0000256" key="4">
    <source>
        <dbReference type="ARBA" id="ARBA00023239"/>
    </source>
</evidence>
<keyword evidence="8" id="KW-1185">Reference proteome</keyword>
<dbReference type="GO" id="GO:0016829">
    <property type="term" value="F:lyase activity"/>
    <property type="evidence" value="ECO:0007669"/>
    <property type="project" value="UniProtKB-KW"/>
</dbReference>
<dbReference type="InterPro" id="IPR008929">
    <property type="entry name" value="Chondroitin_lyas"/>
</dbReference>
<dbReference type="Gene3D" id="2.70.98.70">
    <property type="match status" value="1"/>
</dbReference>
<dbReference type="RefSeq" id="WP_163966677.1">
    <property type="nucleotide sequence ID" value="NZ_JAAGNX010000003.1"/>
</dbReference>
<evidence type="ECO:0000313" key="7">
    <source>
        <dbReference type="EMBL" id="NDV63309.1"/>
    </source>
</evidence>
<protein>
    <submittedName>
        <fullName evidence="7">Uncharacterized protein</fullName>
    </submittedName>
</protein>
<dbReference type="AlphaFoldDB" id="A0A6B2M510"/>
<dbReference type="PANTHER" id="PTHR39210">
    <property type="entry name" value="HEPARIN-SULFATE LYASE"/>
    <property type="match status" value="1"/>
</dbReference>
<name>A0A6B2M510_9BACT</name>
<gene>
    <name evidence="7" type="ORF">G0Q06_12660</name>
</gene>
<dbReference type="Gene3D" id="1.50.10.100">
    <property type="entry name" value="Chondroitin AC/alginate lyase"/>
    <property type="match status" value="1"/>
</dbReference>
<evidence type="ECO:0000256" key="2">
    <source>
        <dbReference type="ARBA" id="ARBA00022729"/>
    </source>
</evidence>
<evidence type="ECO:0000256" key="1">
    <source>
        <dbReference type="ARBA" id="ARBA00004418"/>
    </source>
</evidence>
<evidence type="ECO:0000259" key="6">
    <source>
        <dbReference type="Pfam" id="PF16889"/>
    </source>
</evidence>
<dbReference type="InterPro" id="IPR031680">
    <property type="entry name" value="Hepar_II_III_N"/>
</dbReference>
<comment type="caution">
    <text evidence="7">The sequence shown here is derived from an EMBL/GenBank/DDBJ whole genome shotgun (WGS) entry which is preliminary data.</text>
</comment>
<evidence type="ECO:0000313" key="8">
    <source>
        <dbReference type="Proteomes" id="UP000478417"/>
    </source>
</evidence>
<dbReference type="EMBL" id="JAAGNX010000003">
    <property type="protein sequence ID" value="NDV63309.1"/>
    <property type="molecule type" value="Genomic_DNA"/>
</dbReference>
<sequence length="672" mass="76039">MKGPQKPAFLGLLFLIFLFVPLLRGQVSEDFLQVHEERLEKLFSKLDTNKPGITEIFSQWNSGEQLAAASALCRYYEQKDFSLKVLDPPLIPANVIEQAEAAIERKFFLLNEWEDAPLTSSGEIDWTGRGARNDKERAWMLNRHAFLLSLAEAETRTGEERFRNAFNSLWADWIRNNPYPDRLTFSAPWRALEVARRILNSWTYCFYGYNTLDDETRLLVLSSILDHADALTEHTSFWGGNHLITEKMALLAMALAWPEFADSSRWRDEAIGTISAEFISQTYPDGSYKELSNHYQRVVLTNTIKFMKLLESADLAGQDVAVVQRIEQMWDFFAGVMRPDGFGPLNNASDTENNAAFLRAVWERFNRPDWLYMASNGQSGTEPGDVPSRLFEWAGQAILRTGWERDASWVYFDAGPYGTAHQHVDRLHVSAALNGRQLLVDNGRYIYQPGPWKDYFQGPAGHNILLLDGMPSKQAPREIRSPLEIAFEQSDTFAFAAASAQFEPAAPLAFLTGLQSSTPWTRAVLLDQQGRFVLILDHLLSFRKQEWKALWHFHPDVTQEEASSALLLVSPTKDIRKSLSAGSSEPTIAGFHSPEYNLKQPAVQMEFSGTLDGPTTLVWLLRSPHATDLQIKTLSKPADPIQHLGILQNGAKIAAIRLQIHPEPRLISLELF</sequence>
<keyword evidence="2" id="KW-0732">Signal</keyword>
<keyword evidence="4" id="KW-0456">Lyase</keyword>
<dbReference type="Pfam" id="PF16889">
    <property type="entry name" value="Hepar_II_III_N"/>
    <property type="match status" value="1"/>
</dbReference>
<dbReference type="PANTHER" id="PTHR39210:SF1">
    <property type="entry name" value="HEPARIN-SULFATE LYASE"/>
    <property type="match status" value="1"/>
</dbReference>
<dbReference type="Pfam" id="PF07940">
    <property type="entry name" value="Hepar_II_III_C"/>
    <property type="match status" value="1"/>
</dbReference>
<dbReference type="InterPro" id="IPR012480">
    <property type="entry name" value="Hepar_II_III_C"/>
</dbReference>
<evidence type="ECO:0000259" key="5">
    <source>
        <dbReference type="Pfam" id="PF07940"/>
    </source>
</evidence>
<evidence type="ECO:0000256" key="3">
    <source>
        <dbReference type="ARBA" id="ARBA00022764"/>
    </source>
</evidence>
<feature type="domain" description="Heparinase II/III-like C-terminal" evidence="5">
    <location>
        <begin position="387"/>
        <end position="619"/>
    </location>
</feature>
<keyword evidence="3" id="KW-0574">Periplasm</keyword>
<proteinExistence type="predicted"/>